<organism evidence="2 3">
    <name type="scientific">Nepenthes gracilis</name>
    <name type="common">Slender pitcher plant</name>
    <dbReference type="NCBI Taxonomy" id="150966"/>
    <lineage>
        <taxon>Eukaryota</taxon>
        <taxon>Viridiplantae</taxon>
        <taxon>Streptophyta</taxon>
        <taxon>Embryophyta</taxon>
        <taxon>Tracheophyta</taxon>
        <taxon>Spermatophyta</taxon>
        <taxon>Magnoliopsida</taxon>
        <taxon>eudicotyledons</taxon>
        <taxon>Gunneridae</taxon>
        <taxon>Pentapetalae</taxon>
        <taxon>Caryophyllales</taxon>
        <taxon>Nepenthaceae</taxon>
        <taxon>Nepenthes</taxon>
    </lineage>
</organism>
<dbReference type="PANTHER" id="PTHR31476:SF19">
    <property type="entry name" value="UBIQUITIN CARBOXYL-TERMINAL HYDROLASE FAMILY PROTEIN"/>
    <property type="match status" value="1"/>
</dbReference>
<evidence type="ECO:0000313" key="3">
    <source>
        <dbReference type="Proteomes" id="UP001279734"/>
    </source>
</evidence>
<accession>A0AAD3XSV3</accession>
<protein>
    <recommendedName>
        <fullName evidence="1">PORR domain-containing protein</fullName>
    </recommendedName>
</protein>
<keyword evidence="3" id="KW-1185">Reference proteome</keyword>
<dbReference type="GO" id="GO:0003723">
    <property type="term" value="F:RNA binding"/>
    <property type="evidence" value="ECO:0007669"/>
    <property type="project" value="InterPro"/>
</dbReference>
<feature type="domain" description="PORR" evidence="1">
    <location>
        <begin position="33"/>
        <end position="381"/>
    </location>
</feature>
<comment type="caution">
    <text evidence="2">The sequence shown here is derived from an EMBL/GenBank/DDBJ whole genome shotgun (WGS) entry which is preliminary data.</text>
</comment>
<gene>
    <name evidence="2" type="ORF">Nepgr_016841</name>
</gene>
<dbReference type="InterPro" id="IPR021099">
    <property type="entry name" value="PORR_domain"/>
</dbReference>
<proteinExistence type="predicted"/>
<dbReference type="Pfam" id="PF11955">
    <property type="entry name" value="PORR"/>
    <property type="match status" value="1"/>
</dbReference>
<reference evidence="2" key="1">
    <citation type="submission" date="2023-05" db="EMBL/GenBank/DDBJ databases">
        <title>Nepenthes gracilis genome sequencing.</title>
        <authorList>
            <person name="Fukushima K."/>
        </authorList>
    </citation>
    <scope>NUCLEOTIDE SEQUENCE</scope>
    <source>
        <strain evidence="2">SING2019-196</strain>
    </source>
</reference>
<dbReference type="EMBL" id="BSYO01000014">
    <property type="protein sequence ID" value="GMH15000.1"/>
    <property type="molecule type" value="Genomic_DNA"/>
</dbReference>
<dbReference type="Proteomes" id="UP001279734">
    <property type="component" value="Unassembled WGS sequence"/>
</dbReference>
<dbReference type="InterPro" id="IPR045040">
    <property type="entry name" value="PORR_fam"/>
</dbReference>
<dbReference type="PANTHER" id="PTHR31476">
    <property type="entry name" value="PROTEIN WHAT'S THIS FACTOR 1 HOMOLOG, CHLOROPLASTIC"/>
    <property type="match status" value="1"/>
</dbReference>
<evidence type="ECO:0000259" key="1">
    <source>
        <dbReference type="Pfam" id="PF11955"/>
    </source>
</evidence>
<evidence type="ECO:0000313" key="2">
    <source>
        <dbReference type="EMBL" id="GMH15000.1"/>
    </source>
</evidence>
<dbReference type="AlphaFoldDB" id="A0AAD3XSV3"/>
<name>A0AAD3XSV3_NEPGR</name>
<sequence>MPFSSRPAAVSSLSHLSRFTIRRTFIDAKIKWVRDSYLDAVVEREKNLKAALSLKHFILSSPSLSLPVSLASLQRHRLNLPTTALKFFQKYPSLFKIFQPRSSASRAHVKLSPQLLSLHKEERAIHESPTQRESAAMRLAKLMMLARACRIPLNIIDDLKYDLGLPDNYILDLVSYFPDYFRICDMKYGSNVVDSGANGGNFGHLEGRETFGLELIGWRKELAISAIERKALGDDYGSRRGVLIRFPLSFTPGFELQKKVKNWTEEWQCLPYISPYEDAFHLAPSSDQAEKWMVAVIHEILNLLVSKKTEMGNILRLGDYLGFGFRFKKALVHQPGMFHVSNKIKTQTVVLREAYRKDFLLEKHPLMGMRHRYIHLMNQSSKQKKAVKKLTARCNMWSAKDIEESTGVRSIEVY</sequence>